<sequence length="97" mass="11558">MTDQDRMADAFSAHDFLHFPSNSFIRTGLYHTFHRLGFYSACRLGVLDLNLYRHFNWRDCCFTFRRVVPVVRNHCKTYSSLWMKIHNAIQDIIDVLS</sequence>
<reference evidence="1 2" key="1">
    <citation type="submission" date="2021-06" db="EMBL/GenBank/DDBJ databases">
        <title>Caerostris extrusa draft genome.</title>
        <authorList>
            <person name="Kono N."/>
            <person name="Arakawa K."/>
        </authorList>
    </citation>
    <scope>NUCLEOTIDE SEQUENCE [LARGE SCALE GENOMIC DNA]</scope>
</reference>
<gene>
    <name evidence="1" type="ORF">CEXT_623491</name>
</gene>
<keyword evidence="2" id="KW-1185">Reference proteome</keyword>
<dbReference type="EMBL" id="BPLR01015828">
    <property type="protein sequence ID" value="GIY78986.1"/>
    <property type="molecule type" value="Genomic_DNA"/>
</dbReference>
<evidence type="ECO:0000313" key="1">
    <source>
        <dbReference type="EMBL" id="GIY78986.1"/>
    </source>
</evidence>
<proteinExistence type="predicted"/>
<evidence type="ECO:0000313" key="2">
    <source>
        <dbReference type="Proteomes" id="UP001054945"/>
    </source>
</evidence>
<organism evidence="1 2">
    <name type="scientific">Caerostris extrusa</name>
    <name type="common">Bark spider</name>
    <name type="synonym">Caerostris bankana</name>
    <dbReference type="NCBI Taxonomy" id="172846"/>
    <lineage>
        <taxon>Eukaryota</taxon>
        <taxon>Metazoa</taxon>
        <taxon>Ecdysozoa</taxon>
        <taxon>Arthropoda</taxon>
        <taxon>Chelicerata</taxon>
        <taxon>Arachnida</taxon>
        <taxon>Araneae</taxon>
        <taxon>Araneomorphae</taxon>
        <taxon>Entelegynae</taxon>
        <taxon>Araneoidea</taxon>
        <taxon>Araneidae</taxon>
        <taxon>Caerostris</taxon>
    </lineage>
</organism>
<dbReference type="Proteomes" id="UP001054945">
    <property type="component" value="Unassembled WGS sequence"/>
</dbReference>
<name>A0AAV4W919_CAEEX</name>
<accession>A0AAV4W919</accession>
<protein>
    <submittedName>
        <fullName evidence="1">Uncharacterized protein</fullName>
    </submittedName>
</protein>
<comment type="caution">
    <text evidence="1">The sequence shown here is derived from an EMBL/GenBank/DDBJ whole genome shotgun (WGS) entry which is preliminary data.</text>
</comment>
<dbReference type="AlphaFoldDB" id="A0AAV4W919"/>